<keyword evidence="8" id="KW-1185">Reference proteome</keyword>
<organism evidence="7 8">
    <name type="scientific">Fusarium circinatum</name>
    <name type="common">Pitch canker fungus</name>
    <name type="synonym">Gibberella circinata</name>
    <dbReference type="NCBI Taxonomy" id="48490"/>
    <lineage>
        <taxon>Eukaryota</taxon>
        <taxon>Fungi</taxon>
        <taxon>Dikarya</taxon>
        <taxon>Ascomycota</taxon>
        <taxon>Pezizomycotina</taxon>
        <taxon>Sordariomycetes</taxon>
        <taxon>Hypocreomycetidae</taxon>
        <taxon>Hypocreales</taxon>
        <taxon>Nectriaceae</taxon>
        <taxon>Fusarium</taxon>
        <taxon>Fusarium fujikuroi species complex</taxon>
    </lineage>
</organism>
<dbReference type="Gene3D" id="1.10.10.10">
    <property type="entry name" value="Winged helix-like DNA-binding domain superfamily/Winged helix DNA-binding domain"/>
    <property type="match status" value="1"/>
</dbReference>
<evidence type="ECO:0000256" key="3">
    <source>
        <dbReference type="ARBA" id="ARBA00022917"/>
    </source>
</evidence>
<evidence type="ECO:0000256" key="2">
    <source>
        <dbReference type="ARBA" id="ARBA00022540"/>
    </source>
</evidence>
<dbReference type="AlphaFoldDB" id="A0A8H5U2B3"/>
<feature type="region of interest" description="Disordered" evidence="5">
    <location>
        <begin position="1"/>
        <end position="91"/>
    </location>
</feature>
<sequence length="312" mass="35179">MYKRGGLYDDVGAKARDRVKELRKSKSPQEPARSVNAKPFRHAQAIHSHNRRNLRSAPPSRTSLSPRTSPLPHNDPYKSAIMNGEDPPERPSEISSIINGLERYNPEAVGALETYLQDQCEQKFTDCNANRTLLKLYQLNPDRIKDEVITNVLVKTMTQFPSAQFSLALHLINPSAAVTGDLGEAITKLRSLNGQLEGAQYSRFWADLDDDMVADLIADIPDFEDVVRHRIALLVSQAFREIQITHLESWLGLNEDATKKFVTEVCGWTVESDGSVKVPSNPDNEAKKAEIREDVNVEQFSRVIRRSWEDTV</sequence>
<dbReference type="Proteomes" id="UP000572754">
    <property type="component" value="Unassembled WGS sequence"/>
</dbReference>
<dbReference type="PANTHER" id="PTHR13022">
    <property type="entry name" value="EUKARYOTIC TRANSLATION INITIATION FACTOR 3 SUBUNIT 11"/>
    <property type="match status" value="1"/>
</dbReference>
<dbReference type="GO" id="GO:0005852">
    <property type="term" value="C:eukaryotic translation initiation factor 3 complex"/>
    <property type="evidence" value="ECO:0007669"/>
    <property type="project" value="UniProtKB-UniRule"/>
</dbReference>
<accession>A0A8H5U2B3</accession>
<dbReference type="GO" id="GO:0003743">
    <property type="term" value="F:translation initiation factor activity"/>
    <property type="evidence" value="ECO:0007669"/>
    <property type="project" value="UniProtKB-UniRule"/>
</dbReference>
<dbReference type="GO" id="GO:0016282">
    <property type="term" value="C:eukaryotic 43S preinitiation complex"/>
    <property type="evidence" value="ECO:0007669"/>
    <property type="project" value="UniProtKB-UniRule"/>
</dbReference>
<dbReference type="GO" id="GO:0003723">
    <property type="term" value="F:RNA binding"/>
    <property type="evidence" value="ECO:0007669"/>
    <property type="project" value="UniProtKB-UniRule"/>
</dbReference>
<dbReference type="InterPro" id="IPR009374">
    <property type="entry name" value="eIF3k"/>
</dbReference>
<evidence type="ECO:0000313" key="7">
    <source>
        <dbReference type="EMBL" id="KAF5680661.1"/>
    </source>
</evidence>
<dbReference type="GO" id="GO:0006446">
    <property type="term" value="P:regulation of translational initiation"/>
    <property type="evidence" value="ECO:0007669"/>
    <property type="project" value="InterPro"/>
</dbReference>
<dbReference type="SUPFAM" id="SSF48371">
    <property type="entry name" value="ARM repeat"/>
    <property type="match status" value="1"/>
</dbReference>
<dbReference type="InterPro" id="IPR036388">
    <property type="entry name" value="WH-like_DNA-bd_sf"/>
</dbReference>
<reference evidence="7 8" key="2">
    <citation type="submission" date="2020-05" db="EMBL/GenBank/DDBJ databases">
        <title>Identification and distribution of gene clusters putatively required for synthesis of sphingolipid metabolism inhibitors in phylogenetically diverse species of the filamentous fungus Fusarium.</title>
        <authorList>
            <person name="Kim H.-S."/>
            <person name="Busman M."/>
            <person name="Brown D.W."/>
            <person name="Divon H."/>
            <person name="Uhlig S."/>
            <person name="Proctor R.H."/>
        </authorList>
    </citation>
    <scope>NUCLEOTIDE SEQUENCE [LARGE SCALE GENOMIC DNA]</scope>
    <source>
        <strain evidence="7 8">NRRL 25331</strain>
    </source>
</reference>
<dbReference type="InterPro" id="IPR016024">
    <property type="entry name" value="ARM-type_fold"/>
</dbReference>
<feature type="domain" description="PCI" evidence="6">
    <location>
        <begin position="125"/>
        <end position="294"/>
    </location>
</feature>
<proteinExistence type="inferred from homology"/>
<evidence type="ECO:0000256" key="5">
    <source>
        <dbReference type="SAM" id="MobiDB-lite"/>
    </source>
</evidence>
<dbReference type="Pfam" id="PF10075">
    <property type="entry name" value="CSN8_PSD8_EIF3K"/>
    <property type="match status" value="1"/>
</dbReference>
<reference evidence="8" key="1">
    <citation type="journal article" date="2020" name="BMC Genomics">
        <title>Correction to: Identification and distribution of gene clusters required for synthesis of sphingolipid metabolism inhibitors in diverse species of the filamentous fungus Fusarium.</title>
        <authorList>
            <person name="Kim H.S."/>
            <person name="Lohmar J.M."/>
            <person name="Busman M."/>
            <person name="Brown D.W."/>
            <person name="Naumann T.A."/>
            <person name="Divon H.H."/>
            <person name="Lysoe E."/>
            <person name="Uhlig S."/>
            <person name="Proctor R.H."/>
        </authorList>
    </citation>
    <scope>NUCLEOTIDE SEQUENCE [LARGE SCALE GENOMIC DNA]</scope>
    <source>
        <strain evidence="8">NRRL 25331</strain>
    </source>
</reference>
<dbReference type="Gene3D" id="1.25.40.250">
    <property type="entry name" value="ARM repeat, domain 1"/>
    <property type="match status" value="1"/>
</dbReference>
<dbReference type="FunFam" id="1.10.10.10:FF:000389">
    <property type="entry name" value="Eukaryotic translation initiation factor 3 subunit K"/>
    <property type="match status" value="1"/>
</dbReference>
<dbReference type="EMBL" id="JAAQPE010000193">
    <property type="protein sequence ID" value="KAF5680661.1"/>
    <property type="molecule type" value="Genomic_DNA"/>
</dbReference>
<dbReference type="InterPro" id="IPR016020">
    <property type="entry name" value="Transl_init_fac_sub12_N_euk"/>
</dbReference>
<dbReference type="GO" id="GO:0033290">
    <property type="term" value="C:eukaryotic 48S preinitiation complex"/>
    <property type="evidence" value="ECO:0007669"/>
    <property type="project" value="UniProtKB-UniRule"/>
</dbReference>
<keyword evidence="1 4" id="KW-0963">Cytoplasm</keyword>
<keyword evidence="3 4" id="KW-0648">Protein biosynthesis</keyword>
<dbReference type="PANTHER" id="PTHR13022:SF0">
    <property type="entry name" value="EUKARYOTIC TRANSLATION INITIATION FACTOR 3 SUBUNIT K"/>
    <property type="match status" value="1"/>
</dbReference>
<feature type="compositionally biased region" description="Low complexity" evidence="5">
    <location>
        <begin position="55"/>
        <end position="72"/>
    </location>
</feature>
<gene>
    <name evidence="7" type="ORF">FCIRC_5760</name>
</gene>
<dbReference type="GO" id="GO:0001732">
    <property type="term" value="P:formation of cytoplasmic translation initiation complex"/>
    <property type="evidence" value="ECO:0007669"/>
    <property type="project" value="UniProtKB-UniRule"/>
</dbReference>
<feature type="compositionally biased region" description="Basic and acidic residues" evidence="5">
    <location>
        <begin position="11"/>
        <end position="24"/>
    </location>
</feature>
<comment type="function">
    <text evidence="4">Component of the eukaryotic translation initiation factor 3 (eIF-3) complex, which is involved in protein synthesis of a specialized repertoire of mRNAs and, together with other initiation factors, stimulates binding of mRNA and methionyl-tRNAi to the 40S ribosome. The eIF-3 complex specifically targets and initiates translation of a subset of mRNAs involved in cell proliferation.</text>
</comment>
<comment type="subunit">
    <text evidence="4">Component of the eukaryotic translation initiation factor 3 (eIF-3) complex.</text>
</comment>
<dbReference type="InterPro" id="IPR033464">
    <property type="entry name" value="CSN8_PSD8_EIF3K"/>
</dbReference>
<comment type="subcellular location">
    <subcellularLocation>
        <location evidence="4">Cytoplasm</location>
    </subcellularLocation>
</comment>
<comment type="caution">
    <text evidence="7">The sequence shown here is derived from an EMBL/GenBank/DDBJ whole genome shotgun (WGS) entry which is preliminary data.</text>
</comment>
<evidence type="ECO:0000259" key="6">
    <source>
        <dbReference type="PROSITE" id="PS50250"/>
    </source>
</evidence>
<evidence type="ECO:0000313" key="8">
    <source>
        <dbReference type="Proteomes" id="UP000572754"/>
    </source>
</evidence>
<dbReference type="SUPFAM" id="SSF46785">
    <property type="entry name" value="Winged helix' DNA-binding domain"/>
    <property type="match status" value="1"/>
</dbReference>
<dbReference type="HAMAP" id="MF_03010">
    <property type="entry name" value="eIF3k"/>
    <property type="match status" value="1"/>
</dbReference>
<evidence type="ECO:0000256" key="1">
    <source>
        <dbReference type="ARBA" id="ARBA00022490"/>
    </source>
</evidence>
<name>A0A8H5U2B3_FUSCI</name>
<keyword evidence="2 4" id="KW-0396">Initiation factor</keyword>
<evidence type="ECO:0000256" key="4">
    <source>
        <dbReference type="HAMAP-Rule" id="MF_03010"/>
    </source>
</evidence>
<dbReference type="InterPro" id="IPR036390">
    <property type="entry name" value="WH_DNA-bd_sf"/>
</dbReference>
<dbReference type="PROSITE" id="PS50250">
    <property type="entry name" value="PCI"/>
    <property type="match status" value="1"/>
</dbReference>
<dbReference type="InterPro" id="IPR000717">
    <property type="entry name" value="PCI_dom"/>
</dbReference>
<protein>
    <recommendedName>
        <fullName evidence="4">Eukaryotic translation initiation factor 3 subunit K</fullName>
        <shortName evidence="4">eIF3k</shortName>
    </recommendedName>
    <alternativeName>
        <fullName evidence="4">eIF-3 p25</fullName>
    </alternativeName>
</protein>
<dbReference type="GO" id="GO:0043022">
    <property type="term" value="F:ribosome binding"/>
    <property type="evidence" value="ECO:0007669"/>
    <property type="project" value="InterPro"/>
</dbReference>
<comment type="similarity">
    <text evidence="4">Belongs to the eIF-3 subunit K family.</text>
</comment>